<organism evidence="1 2">
    <name type="scientific">Holotrichia oblita</name>
    <name type="common">Chafer beetle</name>
    <dbReference type="NCBI Taxonomy" id="644536"/>
    <lineage>
        <taxon>Eukaryota</taxon>
        <taxon>Metazoa</taxon>
        <taxon>Ecdysozoa</taxon>
        <taxon>Arthropoda</taxon>
        <taxon>Hexapoda</taxon>
        <taxon>Insecta</taxon>
        <taxon>Pterygota</taxon>
        <taxon>Neoptera</taxon>
        <taxon>Endopterygota</taxon>
        <taxon>Coleoptera</taxon>
        <taxon>Polyphaga</taxon>
        <taxon>Scarabaeiformia</taxon>
        <taxon>Scarabaeidae</taxon>
        <taxon>Melolonthinae</taxon>
        <taxon>Holotrichia</taxon>
    </lineage>
</organism>
<comment type="caution">
    <text evidence="1">The sequence shown here is derived from an EMBL/GenBank/DDBJ whole genome shotgun (WGS) entry which is preliminary data.</text>
</comment>
<evidence type="ECO:0000313" key="2">
    <source>
        <dbReference type="Proteomes" id="UP001056778"/>
    </source>
</evidence>
<dbReference type="EMBL" id="CM043019">
    <property type="protein sequence ID" value="KAI4461386.1"/>
    <property type="molecule type" value="Genomic_DNA"/>
</dbReference>
<protein>
    <submittedName>
        <fullName evidence="1">Tetratricopeptide repeat protein 1</fullName>
    </submittedName>
</protein>
<name>A0ACB9T3J8_HOLOL</name>
<accession>A0ACB9T3J8</accession>
<sequence length="267" mass="30599">MEAKVSNEDVVNDIIQQFQTSTMSQERLPDEAQAEESPCIVEGGRDNRSNENTEQLKSCNEDCLTAVDVDDETLQNLEISMSQEDKEKFKEEAVNLKLEGNKMFSTERYMDAINIYTQALNTCPFSYKNERSIFYCNRAAAKIKLNYSETAIEDCTKAVELNPYYIKAYLRRAKLYEKVDKLDESLADFKKVVELEPSNNEAKASLIRLPPMINERNEKLKEEMLGKLKDLGNLVLKPFGLSTENFKLQQDPGTGGYSVNFQQNHKR</sequence>
<evidence type="ECO:0000313" key="1">
    <source>
        <dbReference type="EMBL" id="KAI4461386.1"/>
    </source>
</evidence>
<reference evidence="1" key="1">
    <citation type="submission" date="2022-04" db="EMBL/GenBank/DDBJ databases">
        <title>Chromosome-scale genome assembly of Holotrichia oblita Faldermann.</title>
        <authorList>
            <person name="Rongchong L."/>
        </authorList>
    </citation>
    <scope>NUCLEOTIDE SEQUENCE</scope>
    <source>
        <strain evidence="1">81SQS9</strain>
    </source>
</reference>
<proteinExistence type="predicted"/>
<dbReference type="Proteomes" id="UP001056778">
    <property type="component" value="Chromosome 5"/>
</dbReference>
<keyword evidence="2" id="KW-1185">Reference proteome</keyword>
<gene>
    <name evidence="1" type="ORF">MML48_5g00005720</name>
</gene>